<protein>
    <submittedName>
        <fullName evidence="9">MFS transporter</fullName>
    </submittedName>
</protein>
<comment type="subcellular location">
    <subcellularLocation>
        <location evidence="1">Membrane</location>
        <topology evidence="1">Multi-pass membrane protein</topology>
    </subcellularLocation>
</comment>
<evidence type="ECO:0000313" key="10">
    <source>
        <dbReference type="Proteomes" id="UP000478183"/>
    </source>
</evidence>
<keyword evidence="6 7" id="KW-0472">Membrane</keyword>
<evidence type="ECO:0000259" key="8">
    <source>
        <dbReference type="PROSITE" id="PS50850"/>
    </source>
</evidence>
<feature type="transmembrane region" description="Helical" evidence="7">
    <location>
        <begin position="368"/>
        <end position="387"/>
    </location>
</feature>
<comment type="caution">
    <text evidence="9">The sequence shown here is derived from an EMBL/GenBank/DDBJ whole genome shotgun (WGS) entry which is preliminary data.</text>
</comment>
<evidence type="ECO:0000256" key="1">
    <source>
        <dbReference type="ARBA" id="ARBA00004141"/>
    </source>
</evidence>
<feature type="transmembrane region" description="Helical" evidence="7">
    <location>
        <begin position="12"/>
        <end position="35"/>
    </location>
</feature>
<dbReference type="Pfam" id="PF07690">
    <property type="entry name" value="MFS_1"/>
    <property type="match status" value="1"/>
</dbReference>
<keyword evidence="5" id="KW-0534">Nitrate assimilation</keyword>
<feature type="transmembrane region" description="Helical" evidence="7">
    <location>
        <begin position="280"/>
        <end position="298"/>
    </location>
</feature>
<feature type="transmembrane region" description="Helical" evidence="7">
    <location>
        <begin position="337"/>
        <end position="362"/>
    </location>
</feature>
<evidence type="ECO:0000256" key="7">
    <source>
        <dbReference type="SAM" id="Phobius"/>
    </source>
</evidence>
<dbReference type="InterPro" id="IPR020846">
    <property type="entry name" value="MFS_dom"/>
</dbReference>
<name>A0A6L6J8N0_9RHOB</name>
<feature type="transmembrane region" description="Helical" evidence="7">
    <location>
        <begin position="47"/>
        <end position="66"/>
    </location>
</feature>
<feature type="transmembrane region" description="Helical" evidence="7">
    <location>
        <begin position="102"/>
        <end position="123"/>
    </location>
</feature>
<organism evidence="9 10">
    <name type="scientific">Paracoccus aestuariivivens</name>
    <dbReference type="NCBI Taxonomy" id="1820333"/>
    <lineage>
        <taxon>Bacteria</taxon>
        <taxon>Pseudomonadati</taxon>
        <taxon>Pseudomonadota</taxon>
        <taxon>Alphaproteobacteria</taxon>
        <taxon>Rhodobacterales</taxon>
        <taxon>Paracoccaceae</taxon>
        <taxon>Paracoccus</taxon>
    </lineage>
</organism>
<evidence type="ECO:0000256" key="3">
    <source>
        <dbReference type="ARBA" id="ARBA00022692"/>
    </source>
</evidence>
<keyword evidence="4 7" id="KW-1133">Transmembrane helix</keyword>
<dbReference type="GO" id="GO:0015112">
    <property type="term" value="F:nitrate transmembrane transporter activity"/>
    <property type="evidence" value="ECO:0007669"/>
    <property type="project" value="InterPro"/>
</dbReference>
<comment type="similarity">
    <text evidence="2">Belongs to the major facilitator superfamily. Nitrate/nitrite porter (TC 2.A.1.8) family.</text>
</comment>
<dbReference type="InterPro" id="IPR044772">
    <property type="entry name" value="NO3_transporter"/>
</dbReference>
<feature type="transmembrane region" description="Helical" evidence="7">
    <location>
        <begin position="218"/>
        <end position="236"/>
    </location>
</feature>
<dbReference type="CDD" id="cd17341">
    <property type="entry name" value="MFS_NRT2_like"/>
    <property type="match status" value="1"/>
</dbReference>
<proteinExistence type="inferred from homology"/>
<sequence length="403" mass="43170">MTTSASSEASRALGLSTFAFIVCFAVWTIFAIIGIQIREQLSLTETQFGLLIGMPVLTGSLVRIVLGILTDRLGGRVVYTLTMLASALATFLLSWATTYPQMLLAALGVGLAGGSFAVGVAYVSRFYASAKQGTALGIFGVGNVGAAVTKFVAPFVMVAYGWQATAQIWAAALALTAILFWVFSKDDPVTIERRGTKAPLRSLKAEFAPLKNVQVWRFAAYYFFAFGAFVALALWLPRYLIGVYGFDIKTAGMIGAAYSIPASIFRAYGGVLSDRVGARAVMYWTLIVSLVCTAILSAPSGVSAPVFLVVIFVLGFFMSLGKAAVYKHIPTYYPQNVGAVGGLVGMIGGLGGFFLPLLFGWLKDETGMWSSCFMVLFVLIATCLVWMHLTIRRLNRGAALQTA</sequence>
<feature type="transmembrane region" description="Helical" evidence="7">
    <location>
        <begin position="135"/>
        <end position="160"/>
    </location>
</feature>
<feature type="transmembrane region" description="Helical" evidence="7">
    <location>
        <begin position="304"/>
        <end position="325"/>
    </location>
</feature>
<evidence type="ECO:0000256" key="5">
    <source>
        <dbReference type="ARBA" id="ARBA00023063"/>
    </source>
</evidence>
<keyword evidence="10" id="KW-1185">Reference proteome</keyword>
<dbReference type="InterPro" id="IPR011701">
    <property type="entry name" value="MFS"/>
</dbReference>
<dbReference type="EMBL" id="WMIE01000001">
    <property type="protein sequence ID" value="MTH77109.1"/>
    <property type="molecule type" value="Genomic_DNA"/>
</dbReference>
<gene>
    <name evidence="9" type="ORF">GL286_05165</name>
</gene>
<dbReference type="PANTHER" id="PTHR23515">
    <property type="entry name" value="HIGH-AFFINITY NITRATE TRANSPORTER 2.3"/>
    <property type="match status" value="1"/>
</dbReference>
<accession>A0A6L6J8N0</accession>
<dbReference type="Gene3D" id="1.20.1250.20">
    <property type="entry name" value="MFS general substrate transporter like domains"/>
    <property type="match status" value="2"/>
</dbReference>
<evidence type="ECO:0000256" key="6">
    <source>
        <dbReference type="ARBA" id="ARBA00023136"/>
    </source>
</evidence>
<evidence type="ECO:0000313" key="9">
    <source>
        <dbReference type="EMBL" id="MTH77109.1"/>
    </source>
</evidence>
<feature type="transmembrane region" description="Helical" evidence="7">
    <location>
        <begin position="78"/>
        <end position="96"/>
    </location>
</feature>
<dbReference type="InterPro" id="IPR036259">
    <property type="entry name" value="MFS_trans_sf"/>
</dbReference>
<reference evidence="9 10" key="1">
    <citation type="submission" date="2019-11" db="EMBL/GenBank/DDBJ databases">
        <authorList>
            <person name="Dong K."/>
        </authorList>
    </citation>
    <scope>NUCLEOTIDE SEQUENCE [LARGE SCALE GENOMIC DNA]</scope>
    <source>
        <strain evidence="9 10">NBRC 111993</strain>
    </source>
</reference>
<dbReference type="SUPFAM" id="SSF103473">
    <property type="entry name" value="MFS general substrate transporter"/>
    <property type="match status" value="1"/>
</dbReference>
<dbReference type="AlphaFoldDB" id="A0A6L6J8N0"/>
<dbReference type="Proteomes" id="UP000478183">
    <property type="component" value="Unassembled WGS sequence"/>
</dbReference>
<dbReference type="RefSeq" id="WP_155094420.1">
    <property type="nucleotide sequence ID" value="NZ_WMIE01000001.1"/>
</dbReference>
<dbReference type="OrthoDB" id="9771451at2"/>
<dbReference type="GO" id="GO:0016020">
    <property type="term" value="C:membrane"/>
    <property type="evidence" value="ECO:0007669"/>
    <property type="project" value="UniProtKB-SubCell"/>
</dbReference>
<feature type="transmembrane region" description="Helical" evidence="7">
    <location>
        <begin position="166"/>
        <end position="184"/>
    </location>
</feature>
<feature type="transmembrane region" description="Helical" evidence="7">
    <location>
        <begin position="248"/>
        <end position="268"/>
    </location>
</feature>
<feature type="domain" description="Major facilitator superfamily (MFS) profile" evidence="8">
    <location>
        <begin position="11"/>
        <end position="395"/>
    </location>
</feature>
<evidence type="ECO:0000256" key="2">
    <source>
        <dbReference type="ARBA" id="ARBA00008432"/>
    </source>
</evidence>
<keyword evidence="3 7" id="KW-0812">Transmembrane</keyword>
<evidence type="ECO:0000256" key="4">
    <source>
        <dbReference type="ARBA" id="ARBA00022989"/>
    </source>
</evidence>
<dbReference type="GO" id="GO:0042128">
    <property type="term" value="P:nitrate assimilation"/>
    <property type="evidence" value="ECO:0007669"/>
    <property type="project" value="UniProtKB-KW"/>
</dbReference>
<dbReference type="PROSITE" id="PS50850">
    <property type="entry name" value="MFS"/>
    <property type="match status" value="1"/>
</dbReference>